<gene>
    <name evidence="1" type="ORF">GMARGA_LOCUS35512</name>
</gene>
<dbReference type="EMBL" id="CAJVQB010066273">
    <property type="protein sequence ID" value="CAG8841592.1"/>
    <property type="molecule type" value="Genomic_DNA"/>
</dbReference>
<name>A0ABN7WV38_GIGMA</name>
<reference evidence="1 2" key="1">
    <citation type="submission" date="2021-06" db="EMBL/GenBank/DDBJ databases">
        <authorList>
            <person name="Kallberg Y."/>
            <person name="Tangrot J."/>
            <person name="Rosling A."/>
        </authorList>
    </citation>
    <scope>NUCLEOTIDE SEQUENCE [LARGE SCALE GENOMIC DNA]</scope>
    <source>
        <strain evidence="1 2">120-4 pot B 10/14</strain>
    </source>
</reference>
<proteinExistence type="predicted"/>
<evidence type="ECO:0000313" key="1">
    <source>
        <dbReference type="EMBL" id="CAG8841592.1"/>
    </source>
</evidence>
<sequence length="73" mass="8147">DFAENVHIPYSSQQEGAMYFKSLYKVEVFGVCEEGVLWQTEVSIARVSSIPKTENGELILPDVIIPCGLSLDR</sequence>
<evidence type="ECO:0000313" key="2">
    <source>
        <dbReference type="Proteomes" id="UP000789901"/>
    </source>
</evidence>
<dbReference type="Proteomes" id="UP000789901">
    <property type="component" value="Unassembled WGS sequence"/>
</dbReference>
<comment type="caution">
    <text evidence="1">The sequence shown here is derived from an EMBL/GenBank/DDBJ whole genome shotgun (WGS) entry which is preliminary data.</text>
</comment>
<accession>A0ABN7WV38</accession>
<feature type="non-terminal residue" evidence="1">
    <location>
        <position position="1"/>
    </location>
</feature>
<keyword evidence="2" id="KW-1185">Reference proteome</keyword>
<feature type="non-terminal residue" evidence="1">
    <location>
        <position position="73"/>
    </location>
</feature>
<organism evidence="1 2">
    <name type="scientific">Gigaspora margarita</name>
    <dbReference type="NCBI Taxonomy" id="4874"/>
    <lineage>
        <taxon>Eukaryota</taxon>
        <taxon>Fungi</taxon>
        <taxon>Fungi incertae sedis</taxon>
        <taxon>Mucoromycota</taxon>
        <taxon>Glomeromycotina</taxon>
        <taxon>Glomeromycetes</taxon>
        <taxon>Diversisporales</taxon>
        <taxon>Gigasporaceae</taxon>
        <taxon>Gigaspora</taxon>
    </lineage>
</organism>
<protein>
    <submittedName>
        <fullName evidence="1">11996_t:CDS:1</fullName>
    </submittedName>
</protein>